<dbReference type="PANTHER" id="PTHR34138:SF1">
    <property type="entry name" value="CELL SHAPE-DETERMINING PROTEIN MREC"/>
    <property type="match status" value="1"/>
</dbReference>
<proteinExistence type="inferred from homology"/>
<feature type="coiled-coil region" evidence="6">
    <location>
        <begin position="87"/>
        <end position="114"/>
    </location>
</feature>
<dbReference type="KEGG" id="rbu:PG1C_00075"/>
<dbReference type="Gene3D" id="2.40.10.340">
    <property type="entry name" value="Rod shape-determining protein MreC, domain 1"/>
    <property type="match status" value="1"/>
</dbReference>
<keyword evidence="7" id="KW-0812">Transmembrane</keyword>
<dbReference type="PATRIC" id="fig|1565605.3.peg.19"/>
<feature type="transmembrane region" description="Helical" evidence="7">
    <location>
        <begin position="20"/>
        <end position="39"/>
    </location>
</feature>
<accession>A0A0C5J6K8</accession>
<protein>
    <recommendedName>
        <fullName evidence="2 5">Cell shape-determining protein MreC</fullName>
    </recommendedName>
    <alternativeName>
        <fullName evidence="4 5">Cell shape protein MreC</fullName>
    </alternativeName>
</protein>
<dbReference type="Pfam" id="PF04085">
    <property type="entry name" value="MreC"/>
    <property type="match status" value="1"/>
</dbReference>
<evidence type="ECO:0000256" key="4">
    <source>
        <dbReference type="ARBA" id="ARBA00032089"/>
    </source>
</evidence>
<feature type="domain" description="Rod shape-determining protein MreC beta-barrel core" evidence="8">
    <location>
        <begin position="130"/>
        <end position="275"/>
    </location>
</feature>
<keyword evidence="6" id="KW-0175">Coiled coil</keyword>
<keyword evidence="7" id="KW-0472">Membrane</keyword>
<evidence type="ECO:0000256" key="1">
    <source>
        <dbReference type="ARBA" id="ARBA00009369"/>
    </source>
</evidence>
<dbReference type="GO" id="GO:0008360">
    <property type="term" value="P:regulation of cell shape"/>
    <property type="evidence" value="ECO:0007669"/>
    <property type="project" value="UniProtKB-KW"/>
</dbReference>
<keyword evidence="10" id="KW-1185">Reference proteome</keyword>
<keyword evidence="3 5" id="KW-0133">Cell shape</keyword>
<evidence type="ECO:0000313" key="9">
    <source>
        <dbReference type="EMBL" id="AJP47264.1"/>
    </source>
</evidence>
<dbReference type="NCBIfam" id="TIGR00219">
    <property type="entry name" value="mreC"/>
    <property type="match status" value="1"/>
</dbReference>
<dbReference type="EMBL" id="CP010554">
    <property type="protein sequence ID" value="AJP47264.1"/>
    <property type="molecule type" value="Genomic_DNA"/>
</dbReference>
<sequence>MSAIGHAPPPFFNRGPAPLVRLFFFVSISIILLIADLRFHTLEWTRLTMATIVWPIQRAAWLPIQAAGNIGRYFIRQSALQTENEYLQQQRMKAAKLLLRQRHLEDENQRLRALLDMRMRQPVNGQIAEIIYAARDPFSRHVIIDKGLQQGIQAGQVVVDERGVIGQVVRSFPRTAEVSLLTDKQQAIPVQVQRNGLRSILSGTGNGRLELRFLASDADVQVGDILVTSGLDGIYLAGLPVAKVIRINHDNAYVFARIFCDPIAGIEHHGLVLVLESRTPLALPQTEVPAPEKSKLGRKEKE</sequence>
<gene>
    <name evidence="9" type="ORF">PG1C_00075</name>
</gene>
<dbReference type="PANTHER" id="PTHR34138">
    <property type="entry name" value="CELL SHAPE-DETERMINING PROTEIN MREC"/>
    <property type="match status" value="1"/>
</dbReference>
<evidence type="ECO:0000256" key="3">
    <source>
        <dbReference type="ARBA" id="ARBA00022960"/>
    </source>
</evidence>
<evidence type="ECO:0000313" key="10">
    <source>
        <dbReference type="Proteomes" id="UP000061603"/>
    </source>
</evidence>
<evidence type="ECO:0000256" key="6">
    <source>
        <dbReference type="SAM" id="Coils"/>
    </source>
</evidence>
<dbReference type="InterPro" id="IPR007221">
    <property type="entry name" value="MreC"/>
</dbReference>
<reference evidence="9 10" key="1">
    <citation type="journal article" date="2015" name="Genome Announc.">
        <title>Complete Genome Sequence of a Novel Bacterium within the Family Rhodocyclaceae That Degrades Polycyclic Aromatic Hydrocarbons.</title>
        <authorList>
            <person name="Singleton D.R."/>
            <person name="Dickey A.N."/>
            <person name="Scholl E.H."/>
            <person name="Wright F.A."/>
            <person name="Aitken M.D."/>
        </authorList>
    </citation>
    <scope>NUCLEOTIDE SEQUENCE [LARGE SCALE GENOMIC DNA]</scope>
    <source>
        <strain evidence="10">PG1-Ca6</strain>
    </source>
</reference>
<dbReference type="STRING" id="1565605.PG1C_00075"/>
<keyword evidence="7" id="KW-1133">Transmembrane helix</keyword>
<dbReference type="RefSeq" id="WP_202635436.1">
    <property type="nucleotide sequence ID" value="NZ_CP010554.1"/>
</dbReference>
<dbReference type="GO" id="GO:0005886">
    <property type="term" value="C:plasma membrane"/>
    <property type="evidence" value="ECO:0007669"/>
    <property type="project" value="TreeGrafter"/>
</dbReference>
<dbReference type="InterPro" id="IPR042177">
    <property type="entry name" value="Cell/Rod_1"/>
</dbReference>
<comment type="similarity">
    <text evidence="1 5">Belongs to the MreC family.</text>
</comment>
<dbReference type="InterPro" id="IPR055342">
    <property type="entry name" value="MreC_beta-barrel_core"/>
</dbReference>
<evidence type="ECO:0000256" key="2">
    <source>
        <dbReference type="ARBA" id="ARBA00013855"/>
    </source>
</evidence>
<dbReference type="Proteomes" id="UP000061603">
    <property type="component" value="Chromosome"/>
</dbReference>
<dbReference type="AlphaFoldDB" id="A0A0C5J6K8"/>
<evidence type="ECO:0000259" key="8">
    <source>
        <dbReference type="Pfam" id="PF04085"/>
    </source>
</evidence>
<name>A0A0C5J6K8_9PROT</name>
<dbReference type="HOGENOM" id="CLU_042663_2_0_4"/>
<evidence type="ECO:0000256" key="5">
    <source>
        <dbReference type="PIRNR" id="PIRNR038471"/>
    </source>
</evidence>
<dbReference type="Gene3D" id="2.40.10.350">
    <property type="entry name" value="Rod shape-determining protein MreC, domain 2"/>
    <property type="match status" value="1"/>
</dbReference>
<comment type="function">
    <text evidence="5">Involved in formation and maintenance of cell shape.</text>
</comment>
<dbReference type="InterPro" id="IPR042175">
    <property type="entry name" value="Cell/Rod_MreC_2"/>
</dbReference>
<evidence type="ECO:0000256" key="7">
    <source>
        <dbReference type="SAM" id="Phobius"/>
    </source>
</evidence>
<organism evidence="9 10">
    <name type="scientific">Rugosibacter aromaticivorans</name>
    <dbReference type="NCBI Taxonomy" id="1565605"/>
    <lineage>
        <taxon>Bacteria</taxon>
        <taxon>Pseudomonadati</taxon>
        <taxon>Pseudomonadota</taxon>
        <taxon>Betaproteobacteria</taxon>
        <taxon>Nitrosomonadales</taxon>
        <taxon>Sterolibacteriaceae</taxon>
        <taxon>Rugosibacter</taxon>
    </lineage>
</organism>
<dbReference type="PIRSF" id="PIRSF038471">
    <property type="entry name" value="MreC"/>
    <property type="match status" value="1"/>
</dbReference>